<feature type="region of interest" description="Disordered" evidence="4">
    <location>
        <begin position="85"/>
        <end position="145"/>
    </location>
</feature>
<dbReference type="SUPFAM" id="SSF51045">
    <property type="entry name" value="WW domain"/>
    <property type="match status" value="1"/>
</dbReference>
<evidence type="ECO:0000313" key="6">
    <source>
        <dbReference type="EMBL" id="CAD9249929.1"/>
    </source>
</evidence>
<feature type="repeat" description="ANK" evidence="3">
    <location>
        <begin position="17"/>
        <end position="49"/>
    </location>
</feature>
<dbReference type="PANTHER" id="PTHR24171:SF10">
    <property type="entry name" value="ANKYRIN REPEAT DOMAIN-CONTAINING PROTEIN 29-LIKE"/>
    <property type="match status" value="1"/>
</dbReference>
<gene>
    <name evidence="6" type="ORF">PPAR1163_LOCUS8290</name>
</gene>
<dbReference type="PROSITE" id="PS50020">
    <property type="entry name" value="WW_DOMAIN_2"/>
    <property type="match status" value="1"/>
</dbReference>
<dbReference type="EMBL" id="HBGJ01013123">
    <property type="protein sequence ID" value="CAD9249929.1"/>
    <property type="molecule type" value="Transcribed_RNA"/>
</dbReference>
<accession>A0A7S1XMG0</accession>
<feature type="compositionally biased region" description="Basic and acidic residues" evidence="4">
    <location>
        <begin position="106"/>
        <end position="116"/>
    </location>
</feature>
<dbReference type="InterPro" id="IPR002110">
    <property type="entry name" value="Ankyrin_rpt"/>
</dbReference>
<feature type="compositionally biased region" description="Polar residues" evidence="4">
    <location>
        <begin position="267"/>
        <end position="280"/>
    </location>
</feature>
<keyword evidence="2 3" id="KW-0040">ANK repeat</keyword>
<evidence type="ECO:0000256" key="1">
    <source>
        <dbReference type="ARBA" id="ARBA00022737"/>
    </source>
</evidence>
<dbReference type="InterPro" id="IPR001202">
    <property type="entry name" value="WW_dom"/>
</dbReference>
<proteinExistence type="predicted"/>
<dbReference type="InterPro" id="IPR036020">
    <property type="entry name" value="WW_dom_sf"/>
</dbReference>
<dbReference type="Pfam" id="PF12796">
    <property type="entry name" value="Ank_2"/>
    <property type="match status" value="2"/>
</dbReference>
<sequence length="720" mass="75948">MDLSVVGPSPMEDPVALGLTPLHRAARDGHGDVVRDLLMQGADSNALDKHGNTPLHLAAERGHLKVMQYLTIGVAKTVRIDAAAAPKAPASTGSGLSSEEGSAVRSVEEKSEKERPQSLSLPRDHRSFRRRPSFDRVSSGDDDDRVPAQLMLKLTAGESSDMYYSSDSEIGDAMAPSLRSIRSSSHPSAPSTPLGQTFIDDGAPSLSHHFLKRIGDMHASEMPKRSPAFVLSSDQHSMGWGSGSEAGNSLYVSEGRSEVPEDAQSGCALTSPTHSNRQSPTPDPIYPTGAAAGLHLQQLREASASRAAAIAESDAHTVAPDDPDDEDGSEWVEYWTTDDAGESYPYYYNLRTGESEWTPPESWVRQQAAAAAEQQAADGAPDAAAAAPRGVYHRYQDYTHYDAGHENGGSARASGMGDSGEFAHDFYSAAGSMAPGGGSVAESEVGHLPAPPGVAYHSAPLPRPSISTASHVLAVEPPKPPPSLSPVSPAFFSPRNFDADYNSQEESHTTSEKSLSSPDNVHRMNAHSLMSQAFDANASMDMKIAALMVSAANGDASVTHHLLCEGVPPSAVDGRLRTALHYAASRCCVDASAALCEAGAEVDAADVAGDTPLHLSARRGALGTLQVLLQTAARTDLRNQRGDTPLHDAVKHGHTECTELLLEYGAEPNALNRQGDDPVAAALRSNTGGIEVKVHGEVRKLNALPTGVIAAVEVVMRHLA</sequence>
<dbReference type="Gene3D" id="1.25.40.20">
    <property type="entry name" value="Ankyrin repeat-containing domain"/>
    <property type="match status" value="3"/>
</dbReference>
<feature type="domain" description="WW" evidence="5">
    <location>
        <begin position="335"/>
        <end position="362"/>
    </location>
</feature>
<dbReference type="PRINTS" id="PR01415">
    <property type="entry name" value="ANKYRIN"/>
</dbReference>
<dbReference type="Gene3D" id="2.20.70.10">
    <property type="match status" value="1"/>
</dbReference>
<feature type="repeat" description="ANK" evidence="3">
    <location>
        <begin position="608"/>
        <end position="640"/>
    </location>
</feature>
<keyword evidence="1" id="KW-0677">Repeat</keyword>
<feature type="repeat" description="ANK" evidence="3">
    <location>
        <begin position="641"/>
        <end position="673"/>
    </location>
</feature>
<name>A0A7S1XMG0_9STRA</name>
<dbReference type="PROSITE" id="PS50088">
    <property type="entry name" value="ANK_REPEAT"/>
    <property type="match status" value="4"/>
</dbReference>
<organism evidence="6">
    <name type="scientific">Phaeomonas parva</name>
    <dbReference type="NCBI Taxonomy" id="124430"/>
    <lineage>
        <taxon>Eukaryota</taxon>
        <taxon>Sar</taxon>
        <taxon>Stramenopiles</taxon>
        <taxon>Ochrophyta</taxon>
        <taxon>Pinguiophyceae</taxon>
        <taxon>Pinguiochrysidales</taxon>
        <taxon>Pinguiochrysidaceae</taxon>
        <taxon>Phaeomonas</taxon>
    </lineage>
</organism>
<evidence type="ECO:0000256" key="2">
    <source>
        <dbReference type="ARBA" id="ARBA00023043"/>
    </source>
</evidence>
<feature type="compositionally biased region" description="Low complexity" evidence="4">
    <location>
        <begin position="85"/>
        <end position="101"/>
    </location>
</feature>
<dbReference type="SMART" id="SM00248">
    <property type="entry name" value="ANK"/>
    <property type="match status" value="6"/>
</dbReference>
<dbReference type="InterPro" id="IPR036770">
    <property type="entry name" value="Ankyrin_rpt-contain_sf"/>
</dbReference>
<dbReference type="SUPFAM" id="SSF48403">
    <property type="entry name" value="Ankyrin repeat"/>
    <property type="match status" value="2"/>
</dbReference>
<dbReference type="Pfam" id="PF00023">
    <property type="entry name" value="Ank"/>
    <property type="match status" value="1"/>
</dbReference>
<dbReference type="PROSITE" id="PS50297">
    <property type="entry name" value="ANK_REP_REGION"/>
    <property type="match status" value="4"/>
</dbReference>
<reference evidence="6" key="1">
    <citation type="submission" date="2021-01" db="EMBL/GenBank/DDBJ databases">
        <authorList>
            <person name="Corre E."/>
            <person name="Pelletier E."/>
            <person name="Niang G."/>
            <person name="Scheremetjew M."/>
            <person name="Finn R."/>
            <person name="Kale V."/>
            <person name="Holt S."/>
            <person name="Cochrane G."/>
            <person name="Meng A."/>
            <person name="Brown T."/>
            <person name="Cohen L."/>
        </authorList>
    </citation>
    <scope>NUCLEOTIDE SEQUENCE</scope>
    <source>
        <strain evidence="6">CCMP2877</strain>
    </source>
</reference>
<feature type="region of interest" description="Disordered" evidence="4">
    <location>
        <begin position="495"/>
        <end position="520"/>
    </location>
</feature>
<protein>
    <recommendedName>
        <fullName evidence="5">WW domain-containing protein</fullName>
    </recommendedName>
</protein>
<feature type="region of interest" description="Disordered" evidence="4">
    <location>
        <begin position="254"/>
        <end position="283"/>
    </location>
</feature>
<feature type="repeat" description="ANK" evidence="3">
    <location>
        <begin position="50"/>
        <end position="70"/>
    </location>
</feature>
<dbReference type="AlphaFoldDB" id="A0A7S1XMG0"/>
<dbReference type="PANTHER" id="PTHR24171">
    <property type="entry name" value="ANKYRIN REPEAT DOMAIN-CONTAINING PROTEIN 39-RELATED"/>
    <property type="match status" value="1"/>
</dbReference>
<evidence type="ECO:0000256" key="3">
    <source>
        <dbReference type="PROSITE-ProRule" id="PRU00023"/>
    </source>
</evidence>
<evidence type="ECO:0000256" key="4">
    <source>
        <dbReference type="SAM" id="MobiDB-lite"/>
    </source>
</evidence>
<evidence type="ECO:0000259" key="5">
    <source>
        <dbReference type="PROSITE" id="PS50020"/>
    </source>
</evidence>
<dbReference type="CDD" id="cd00201">
    <property type="entry name" value="WW"/>
    <property type="match status" value="1"/>
</dbReference>